<reference evidence="5 6" key="1">
    <citation type="submission" date="2006-02" db="EMBL/GenBank/DDBJ databases">
        <authorList>
            <person name="Murray A."/>
            <person name="Staley J."/>
            <person name="Ferriera S."/>
            <person name="Johnson J."/>
            <person name="Kravitz S."/>
            <person name="Halpern A."/>
            <person name="Remington K."/>
            <person name="Beeson K."/>
            <person name="Tran B."/>
            <person name="Rogers Y.-H."/>
            <person name="Friedman R."/>
            <person name="Venter J.C."/>
        </authorList>
    </citation>
    <scope>NUCLEOTIDE SEQUENCE [LARGE SCALE GENOMIC DNA]</scope>
    <source>
        <strain evidence="5 6">23-P</strain>
    </source>
</reference>
<dbReference type="PANTHER" id="PTHR33204:SF18">
    <property type="entry name" value="TRANSCRIPTIONAL REGULATORY PROTEIN"/>
    <property type="match status" value="1"/>
</dbReference>
<dbReference type="HOGENOM" id="CLU_111585_0_2_10"/>
<sequence>MDPNSLQTKSVKPHRSCAIAESIRVLGDKWSLLIMRDVILYKKCRFKEFKGSREKIATNILASRLKFLLEEGLLRKLDPTGTKKSTRYIATSAGLLVLPIIMEMYMFSINTVDKTALDTAQTLVREKFSVDRHLFEENRKAAYLDFVEELSELILT</sequence>
<dbReference type="GO" id="GO:0003677">
    <property type="term" value="F:DNA binding"/>
    <property type="evidence" value="ECO:0007669"/>
    <property type="project" value="UniProtKB-KW"/>
</dbReference>
<dbReference type="Pfam" id="PF01638">
    <property type="entry name" value="HxlR"/>
    <property type="match status" value="1"/>
</dbReference>
<keyword evidence="6" id="KW-1185">Reference proteome</keyword>
<evidence type="ECO:0000256" key="3">
    <source>
        <dbReference type="ARBA" id="ARBA00023163"/>
    </source>
</evidence>
<dbReference type="SUPFAM" id="SSF46785">
    <property type="entry name" value="Winged helix' DNA-binding domain"/>
    <property type="match status" value="1"/>
</dbReference>
<comment type="caution">
    <text evidence="5">The sequence shown here is derived from an EMBL/GenBank/DDBJ whole genome shotgun (WGS) entry which is preliminary data.</text>
</comment>
<keyword evidence="3" id="KW-0804">Transcription</keyword>
<gene>
    <name evidence="5" type="ORF">PI23P_06131</name>
</gene>
<proteinExistence type="predicted"/>
<organism evidence="5 6">
    <name type="scientific">Polaribacter irgensii 23-P</name>
    <dbReference type="NCBI Taxonomy" id="313594"/>
    <lineage>
        <taxon>Bacteria</taxon>
        <taxon>Pseudomonadati</taxon>
        <taxon>Bacteroidota</taxon>
        <taxon>Flavobacteriia</taxon>
        <taxon>Flavobacteriales</taxon>
        <taxon>Flavobacteriaceae</taxon>
    </lineage>
</organism>
<evidence type="ECO:0000313" key="5">
    <source>
        <dbReference type="EMBL" id="EAR11496.1"/>
    </source>
</evidence>
<evidence type="ECO:0000256" key="1">
    <source>
        <dbReference type="ARBA" id="ARBA00023015"/>
    </source>
</evidence>
<dbReference type="InterPro" id="IPR036390">
    <property type="entry name" value="WH_DNA-bd_sf"/>
</dbReference>
<dbReference type="AlphaFoldDB" id="A4C325"/>
<dbReference type="InterPro" id="IPR002577">
    <property type="entry name" value="HTH_HxlR"/>
</dbReference>
<dbReference type="Gene3D" id="1.10.10.10">
    <property type="entry name" value="Winged helix-like DNA-binding domain superfamily/Winged helix DNA-binding domain"/>
    <property type="match status" value="1"/>
</dbReference>
<feature type="domain" description="HTH hxlR-type" evidence="4">
    <location>
        <begin position="17"/>
        <end position="116"/>
    </location>
</feature>
<evidence type="ECO:0000259" key="4">
    <source>
        <dbReference type="PROSITE" id="PS51118"/>
    </source>
</evidence>
<dbReference type="OrthoDB" id="9791143at2"/>
<dbReference type="PROSITE" id="PS51118">
    <property type="entry name" value="HTH_HXLR"/>
    <property type="match status" value="1"/>
</dbReference>
<dbReference type="eggNOG" id="COG1733">
    <property type="taxonomic scope" value="Bacteria"/>
</dbReference>
<keyword evidence="2" id="KW-0238">DNA-binding</keyword>
<keyword evidence="1" id="KW-0805">Transcription regulation</keyword>
<dbReference type="InterPro" id="IPR036388">
    <property type="entry name" value="WH-like_DNA-bd_sf"/>
</dbReference>
<protein>
    <recommendedName>
        <fullName evidence="4">HTH hxlR-type domain-containing protein</fullName>
    </recommendedName>
</protein>
<evidence type="ECO:0000313" key="6">
    <source>
        <dbReference type="Proteomes" id="UP000003053"/>
    </source>
</evidence>
<dbReference type="Proteomes" id="UP000003053">
    <property type="component" value="Unassembled WGS sequence"/>
</dbReference>
<dbReference type="EMBL" id="AAOG01000006">
    <property type="protein sequence ID" value="EAR11496.1"/>
    <property type="molecule type" value="Genomic_DNA"/>
</dbReference>
<evidence type="ECO:0000256" key="2">
    <source>
        <dbReference type="ARBA" id="ARBA00023125"/>
    </source>
</evidence>
<name>A4C325_9FLAO</name>
<dbReference type="RefSeq" id="WP_004569847.1">
    <property type="nucleotide sequence ID" value="NZ_CH724148.1"/>
</dbReference>
<accession>A4C325</accession>
<dbReference type="PANTHER" id="PTHR33204">
    <property type="entry name" value="TRANSCRIPTIONAL REGULATOR, MARR FAMILY"/>
    <property type="match status" value="1"/>
</dbReference>